<dbReference type="PANTHER" id="PTHR43394">
    <property type="entry name" value="ATP-DEPENDENT PERMEASE MDL1, MITOCHONDRIAL"/>
    <property type="match status" value="1"/>
</dbReference>
<evidence type="ECO:0000313" key="11">
    <source>
        <dbReference type="EMBL" id="GGE63144.1"/>
    </source>
</evidence>
<dbReference type="Gene3D" id="3.40.50.300">
    <property type="entry name" value="P-loop containing nucleotide triphosphate hydrolases"/>
    <property type="match status" value="1"/>
</dbReference>
<keyword evidence="5 11" id="KW-0067">ATP-binding</keyword>
<evidence type="ECO:0000256" key="7">
    <source>
        <dbReference type="ARBA" id="ARBA00023136"/>
    </source>
</evidence>
<keyword evidence="3 8" id="KW-0812">Transmembrane</keyword>
<keyword evidence="2" id="KW-0813">Transport</keyword>
<feature type="domain" description="ABC transporter" evidence="9">
    <location>
        <begin position="348"/>
        <end position="582"/>
    </location>
</feature>
<dbReference type="Pfam" id="PF00005">
    <property type="entry name" value="ABC_tran"/>
    <property type="match status" value="1"/>
</dbReference>
<dbReference type="InterPro" id="IPR011527">
    <property type="entry name" value="ABC1_TM_dom"/>
</dbReference>
<protein>
    <submittedName>
        <fullName evidence="11">ABC transporter ATP-binding protein</fullName>
    </submittedName>
</protein>
<dbReference type="Gene3D" id="1.20.1560.10">
    <property type="entry name" value="ABC transporter type 1, transmembrane domain"/>
    <property type="match status" value="1"/>
</dbReference>
<dbReference type="PANTHER" id="PTHR43394:SF1">
    <property type="entry name" value="ATP-BINDING CASSETTE SUB-FAMILY B MEMBER 10, MITOCHONDRIAL"/>
    <property type="match status" value="1"/>
</dbReference>
<keyword evidence="12" id="KW-1185">Reference proteome</keyword>
<keyword evidence="6 8" id="KW-1133">Transmembrane helix</keyword>
<evidence type="ECO:0000256" key="4">
    <source>
        <dbReference type="ARBA" id="ARBA00022741"/>
    </source>
</evidence>
<evidence type="ECO:0000256" key="2">
    <source>
        <dbReference type="ARBA" id="ARBA00022448"/>
    </source>
</evidence>
<feature type="transmembrane region" description="Helical" evidence="8">
    <location>
        <begin position="170"/>
        <end position="188"/>
    </location>
</feature>
<dbReference type="GO" id="GO:0005524">
    <property type="term" value="F:ATP binding"/>
    <property type="evidence" value="ECO:0007669"/>
    <property type="project" value="UniProtKB-KW"/>
</dbReference>
<dbReference type="InterPro" id="IPR036640">
    <property type="entry name" value="ABC1_TM_sf"/>
</dbReference>
<dbReference type="PROSITE" id="PS50929">
    <property type="entry name" value="ABC_TM1F"/>
    <property type="match status" value="1"/>
</dbReference>
<sequence>MVNENDTSRQGKDLKRLLSFTKPHKKLFSVAFLLLIAATVAEMLSPIIVKIFIDDYLVPQNFEQNKLIMLVGIYFGVLCLKVIFSYFQVLVFQRIAFKIVQEIRVSVYERVQRLSLSFFDKTPIGSIVSRITNDTEAIKEFYVSVLATFLHHGVALIGILVAMFLLNAKLALFCLFIIPVIFLIMKEYRKRSSAYFHRSRTLLSTLNAKLNESIQGMAIIQVFRQEKRLRKEFEETNKSHFQANMRNIRLDALLLRPANDVVRVVALVFIIGSFGMDALNSPVEIGVLYAFISYLDRFFAPLNEIMMKLALFQQALVSSSRVFDLMDEENISPVKVGNEHPVISQGEIEFRNVTFSYDGKRDVLKDISFKVRAGETIAFVGHTGSGKSTIMNLLLRFYTPQSGQILLDGEPLETFDEKEIRQKLGLVLQDAFIFAGTVKHNISLHNESIPEDTIKKAAEFVQAHTFIEKLPDKYDTELVERGATLSSGQRQLLTFARTIAANPKVLVLDEATANIDTETEELIQEALEKMREGRTTIAIAHRLSTIQDADQIIVLHSGEVVEHGRHQELLQQKGLYYNMYLLQNKKALQQTV</sequence>
<comment type="caution">
    <text evidence="11">The sequence shown here is derived from an EMBL/GenBank/DDBJ whole genome shotgun (WGS) entry which is preliminary data.</text>
</comment>
<feature type="transmembrane region" description="Helical" evidence="8">
    <location>
        <begin position="68"/>
        <end position="92"/>
    </location>
</feature>
<evidence type="ECO:0000259" key="10">
    <source>
        <dbReference type="PROSITE" id="PS50929"/>
    </source>
</evidence>
<dbReference type="GO" id="GO:0015421">
    <property type="term" value="F:ABC-type oligopeptide transporter activity"/>
    <property type="evidence" value="ECO:0007669"/>
    <property type="project" value="TreeGrafter"/>
</dbReference>
<name>A0A917ANP5_9BACI</name>
<dbReference type="RefSeq" id="WP_188387464.1">
    <property type="nucleotide sequence ID" value="NZ_BMFK01000001.1"/>
</dbReference>
<keyword evidence="4" id="KW-0547">Nucleotide-binding</keyword>
<accession>A0A917ANP5</accession>
<dbReference type="GO" id="GO:0016887">
    <property type="term" value="F:ATP hydrolysis activity"/>
    <property type="evidence" value="ECO:0007669"/>
    <property type="project" value="InterPro"/>
</dbReference>
<dbReference type="InterPro" id="IPR027417">
    <property type="entry name" value="P-loop_NTPase"/>
</dbReference>
<gene>
    <name evidence="11" type="ORF">GCM10007140_11760</name>
</gene>
<reference evidence="11" key="2">
    <citation type="submission" date="2020-09" db="EMBL/GenBank/DDBJ databases">
        <authorList>
            <person name="Sun Q."/>
            <person name="Zhou Y."/>
        </authorList>
    </citation>
    <scope>NUCLEOTIDE SEQUENCE</scope>
    <source>
        <strain evidence="11">CGMCC 1.12698</strain>
    </source>
</reference>
<organism evidence="11 12">
    <name type="scientific">Priestia taiwanensis</name>
    <dbReference type="NCBI Taxonomy" id="1347902"/>
    <lineage>
        <taxon>Bacteria</taxon>
        <taxon>Bacillati</taxon>
        <taxon>Bacillota</taxon>
        <taxon>Bacilli</taxon>
        <taxon>Bacillales</taxon>
        <taxon>Bacillaceae</taxon>
        <taxon>Priestia</taxon>
    </lineage>
</organism>
<dbReference type="AlphaFoldDB" id="A0A917ANP5"/>
<dbReference type="InterPro" id="IPR003439">
    <property type="entry name" value="ABC_transporter-like_ATP-bd"/>
</dbReference>
<evidence type="ECO:0000256" key="8">
    <source>
        <dbReference type="SAM" id="Phobius"/>
    </source>
</evidence>
<reference evidence="11" key="1">
    <citation type="journal article" date="2014" name="Int. J. Syst. Evol. Microbiol.">
        <title>Complete genome sequence of Corynebacterium casei LMG S-19264T (=DSM 44701T), isolated from a smear-ripened cheese.</title>
        <authorList>
            <consortium name="US DOE Joint Genome Institute (JGI-PGF)"/>
            <person name="Walter F."/>
            <person name="Albersmeier A."/>
            <person name="Kalinowski J."/>
            <person name="Ruckert C."/>
        </authorList>
    </citation>
    <scope>NUCLEOTIDE SEQUENCE</scope>
    <source>
        <strain evidence="11">CGMCC 1.12698</strain>
    </source>
</reference>
<dbReference type="SMART" id="SM00382">
    <property type="entry name" value="AAA"/>
    <property type="match status" value="1"/>
</dbReference>
<dbReference type="PROSITE" id="PS00211">
    <property type="entry name" value="ABC_TRANSPORTER_1"/>
    <property type="match status" value="1"/>
</dbReference>
<evidence type="ECO:0000256" key="1">
    <source>
        <dbReference type="ARBA" id="ARBA00004651"/>
    </source>
</evidence>
<evidence type="ECO:0000256" key="5">
    <source>
        <dbReference type="ARBA" id="ARBA00022840"/>
    </source>
</evidence>
<feature type="transmembrane region" description="Helical" evidence="8">
    <location>
        <begin position="27"/>
        <end position="48"/>
    </location>
</feature>
<dbReference type="SUPFAM" id="SSF52540">
    <property type="entry name" value="P-loop containing nucleoside triphosphate hydrolases"/>
    <property type="match status" value="1"/>
</dbReference>
<dbReference type="CDD" id="cd03254">
    <property type="entry name" value="ABCC_Glucan_exporter_like"/>
    <property type="match status" value="1"/>
</dbReference>
<dbReference type="CDD" id="cd18544">
    <property type="entry name" value="ABC_6TM_TmrA_like"/>
    <property type="match status" value="1"/>
</dbReference>
<dbReference type="GO" id="GO:0005886">
    <property type="term" value="C:plasma membrane"/>
    <property type="evidence" value="ECO:0007669"/>
    <property type="project" value="UniProtKB-SubCell"/>
</dbReference>
<dbReference type="Proteomes" id="UP000605259">
    <property type="component" value="Unassembled WGS sequence"/>
</dbReference>
<comment type="subcellular location">
    <subcellularLocation>
        <location evidence="1">Cell membrane</location>
        <topology evidence="1">Multi-pass membrane protein</topology>
    </subcellularLocation>
</comment>
<evidence type="ECO:0000313" key="12">
    <source>
        <dbReference type="Proteomes" id="UP000605259"/>
    </source>
</evidence>
<dbReference type="SUPFAM" id="SSF90123">
    <property type="entry name" value="ABC transporter transmembrane region"/>
    <property type="match status" value="1"/>
</dbReference>
<evidence type="ECO:0000256" key="6">
    <source>
        <dbReference type="ARBA" id="ARBA00022989"/>
    </source>
</evidence>
<dbReference type="InterPro" id="IPR039421">
    <property type="entry name" value="Type_1_exporter"/>
</dbReference>
<dbReference type="InterPro" id="IPR017871">
    <property type="entry name" value="ABC_transporter-like_CS"/>
</dbReference>
<proteinExistence type="predicted"/>
<feature type="transmembrane region" description="Helical" evidence="8">
    <location>
        <begin position="141"/>
        <end position="164"/>
    </location>
</feature>
<evidence type="ECO:0000259" key="9">
    <source>
        <dbReference type="PROSITE" id="PS50893"/>
    </source>
</evidence>
<dbReference type="InterPro" id="IPR003593">
    <property type="entry name" value="AAA+_ATPase"/>
</dbReference>
<evidence type="ECO:0000256" key="3">
    <source>
        <dbReference type="ARBA" id="ARBA00022692"/>
    </source>
</evidence>
<dbReference type="EMBL" id="BMFK01000001">
    <property type="protein sequence ID" value="GGE63144.1"/>
    <property type="molecule type" value="Genomic_DNA"/>
</dbReference>
<dbReference type="FunFam" id="3.40.50.300:FF:000287">
    <property type="entry name" value="Multidrug ABC transporter ATP-binding protein"/>
    <property type="match status" value="1"/>
</dbReference>
<dbReference type="Pfam" id="PF00664">
    <property type="entry name" value="ABC_membrane"/>
    <property type="match status" value="1"/>
</dbReference>
<feature type="domain" description="ABC transmembrane type-1" evidence="10">
    <location>
        <begin position="30"/>
        <end position="314"/>
    </location>
</feature>
<dbReference type="PROSITE" id="PS50893">
    <property type="entry name" value="ABC_TRANSPORTER_2"/>
    <property type="match status" value="1"/>
</dbReference>
<keyword evidence="7 8" id="KW-0472">Membrane</keyword>